<gene>
    <name evidence="1" type="primary">BnaC06g43490D</name>
    <name evidence="1" type="ORF">GSBRNA2T00014716001</name>
</gene>
<dbReference type="Gramene" id="CDY71407">
    <property type="protein sequence ID" value="CDY71407"/>
    <property type="gene ID" value="GSBRNA2T00014716001"/>
</dbReference>
<sequence>MSNSEKLTNTFWVASASTPTLIIDKESHTVLTWFTNASITSYII</sequence>
<organism evidence="1">
    <name type="scientific">Brassica napus</name>
    <name type="common">Rape</name>
    <dbReference type="NCBI Taxonomy" id="3708"/>
    <lineage>
        <taxon>Eukaryota</taxon>
        <taxon>Viridiplantae</taxon>
        <taxon>Streptophyta</taxon>
        <taxon>Embryophyta</taxon>
        <taxon>Tracheophyta</taxon>
        <taxon>Spermatophyta</taxon>
        <taxon>Magnoliopsida</taxon>
        <taxon>eudicotyledons</taxon>
        <taxon>Gunneridae</taxon>
        <taxon>Pentapetalae</taxon>
        <taxon>rosids</taxon>
        <taxon>malvids</taxon>
        <taxon>Brassicales</taxon>
        <taxon>Brassicaceae</taxon>
        <taxon>Brassiceae</taxon>
        <taxon>Brassica</taxon>
    </lineage>
</organism>
<evidence type="ECO:0000313" key="1">
    <source>
        <dbReference type="EMBL" id="CDY71407.1"/>
    </source>
</evidence>
<reference evidence="1" key="1">
    <citation type="journal article" date="2014" name="Science">
        <title>Plant genetics. Early allopolyploid evolution in the post-Neolithic Brassica napus oilseed genome.</title>
        <authorList>
            <person name="Chalhoub B."/>
            <person name="Denoeud F."/>
            <person name="Liu S."/>
            <person name="Parkin I.A."/>
            <person name="Tang H."/>
            <person name="Wang X."/>
            <person name="Chiquet J."/>
            <person name="Belcram H."/>
            <person name="Tong C."/>
            <person name="Samans B."/>
            <person name="Correa M."/>
            <person name="Da Silva C."/>
            <person name="Just J."/>
            <person name="Falentin C."/>
            <person name="Koh C.S."/>
            <person name="Le Clainche I."/>
            <person name="Bernard M."/>
            <person name="Bento P."/>
            <person name="Noel B."/>
            <person name="Labadie K."/>
            <person name="Alberti A."/>
            <person name="Charles M."/>
            <person name="Arnaud D."/>
            <person name="Guo H."/>
            <person name="Daviaud C."/>
            <person name="Alamery S."/>
            <person name="Jabbari K."/>
            <person name="Zhao M."/>
            <person name="Edger P.P."/>
            <person name="Chelaifa H."/>
            <person name="Tack D."/>
            <person name="Lassalle G."/>
            <person name="Mestiri I."/>
            <person name="Schnel N."/>
            <person name="Le Paslier M.C."/>
            <person name="Fan G."/>
            <person name="Renault V."/>
            <person name="Bayer P.E."/>
            <person name="Golicz A.A."/>
            <person name="Manoli S."/>
            <person name="Lee T.H."/>
            <person name="Thi V.H."/>
            <person name="Chalabi S."/>
            <person name="Hu Q."/>
            <person name="Fan C."/>
            <person name="Tollenaere R."/>
            <person name="Lu Y."/>
            <person name="Battail C."/>
            <person name="Shen J."/>
            <person name="Sidebottom C.H."/>
            <person name="Wang X."/>
            <person name="Canaguier A."/>
            <person name="Chauveau A."/>
            <person name="Berard A."/>
            <person name="Deniot G."/>
            <person name="Guan M."/>
            <person name="Liu Z."/>
            <person name="Sun F."/>
            <person name="Lim Y.P."/>
            <person name="Lyons E."/>
            <person name="Town C.D."/>
            <person name="Bancroft I."/>
            <person name="Wang X."/>
            <person name="Meng J."/>
            <person name="Ma J."/>
            <person name="Pires J.C."/>
            <person name="King G.J."/>
            <person name="Brunel D."/>
            <person name="Delourme R."/>
            <person name="Renard M."/>
            <person name="Aury J.M."/>
            <person name="Adams K.L."/>
            <person name="Batley J."/>
            <person name="Snowdon R.J."/>
            <person name="Tost J."/>
            <person name="Edwards D."/>
            <person name="Zhou Y."/>
            <person name="Hua W."/>
            <person name="Sharpe A.G."/>
            <person name="Paterson A.H."/>
            <person name="Guan C."/>
            <person name="Wincker P."/>
        </authorList>
    </citation>
    <scope>NUCLEOTIDE SEQUENCE [LARGE SCALE GENOMIC DNA]</scope>
</reference>
<accession>A0A078K0H7</accession>
<dbReference type="EMBL" id="LK045699">
    <property type="protein sequence ID" value="CDY71407.1"/>
    <property type="molecule type" value="Genomic_DNA"/>
</dbReference>
<proteinExistence type="predicted"/>
<protein>
    <submittedName>
        <fullName evidence="1">BnaC06g43490D protein</fullName>
    </submittedName>
</protein>
<reference evidence="1" key="2">
    <citation type="submission" date="2014-06" db="EMBL/GenBank/DDBJ databases">
        <authorList>
            <person name="Genoscope - CEA"/>
        </authorList>
    </citation>
    <scope>NUCLEOTIDE SEQUENCE</scope>
</reference>
<dbReference type="AlphaFoldDB" id="A0A078K0H7"/>
<name>A0A078K0H7_BRANA</name>
<dbReference type="PaxDb" id="3708-A0A078K0H7"/>